<feature type="compositionally biased region" description="Basic and acidic residues" evidence="8">
    <location>
        <begin position="434"/>
        <end position="447"/>
    </location>
</feature>
<feature type="transmembrane region" description="Helical" evidence="9">
    <location>
        <begin position="205"/>
        <end position="227"/>
    </location>
</feature>
<keyword evidence="6 9" id="KW-1133">Transmembrane helix</keyword>
<evidence type="ECO:0000256" key="5">
    <source>
        <dbReference type="ARBA" id="ARBA00022692"/>
    </source>
</evidence>
<feature type="transmembrane region" description="Helical" evidence="9">
    <location>
        <begin position="320"/>
        <end position="341"/>
    </location>
</feature>
<feature type="region of interest" description="Disordered" evidence="8">
    <location>
        <begin position="434"/>
        <end position="456"/>
    </location>
</feature>
<dbReference type="PANTHER" id="PTHR21716">
    <property type="entry name" value="TRANSMEMBRANE PROTEIN"/>
    <property type="match status" value="1"/>
</dbReference>
<evidence type="ECO:0000256" key="7">
    <source>
        <dbReference type="ARBA" id="ARBA00023136"/>
    </source>
</evidence>
<dbReference type="OrthoDB" id="9793390at2"/>
<dbReference type="STRING" id="39490.ERS852448_00585"/>
<feature type="transmembrane region" description="Helical" evidence="9">
    <location>
        <begin position="28"/>
        <end position="50"/>
    </location>
</feature>
<dbReference type="InterPro" id="IPR002549">
    <property type="entry name" value="AI-2E-like"/>
</dbReference>
<evidence type="ECO:0000256" key="4">
    <source>
        <dbReference type="ARBA" id="ARBA00022475"/>
    </source>
</evidence>
<feature type="transmembrane region" description="Helical" evidence="9">
    <location>
        <begin position="62"/>
        <end position="83"/>
    </location>
</feature>
<evidence type="ECO:0000313" key="13">
    <source>
        <dbReference type="Proteomes" id="UP000431304"/>
    </source>
</evidence>
<dbReference type="AlphaFoldDB" id="A0A173RTN7"/>
<evidence type="ECO:0000256" key="2">
    <source>
        <dbReference type="ARBA" id="ARBA00009773"/>
    </source>
</evidence>
<feature type="transmembrane region" description="Helical" evidence="9">
    <location>
        <begin position="292"/>
        <end position="313"/>
    </location>
</feature>
<dbReference type="GO" id="GO:0005886">
    <property type="term" value="C:plasma membrane"/>
    <property type="evidence" value="ECO:0007669"/>
    <property type="project" value="UniProtKB-SubCell"/>
</dbReference>
<keyword evidence="3" id="KW-0813">Transport</keyword>
<protein>
    <submittedName>
        <fullName evidence="11">AI-2E family transporter</fullName>
    </submittedName>
    <submittedName>
        <fullName evidence="10">Pheromone autoinducer 2 transporter</fullName>
    </submittedName>
</protein>
<reference evidence="11 13" key="2">
    <citation type="journal article" date="2019" name="Nat. Med.">
        <title>A library of human gut bacterial isolates paired with longitudinal multiomics data enables mechanistic microbiome research.</title>
        <authorList>
            <person name="Poyet M."/>
            <person name="Groussin M."/>
            <person name="Gibbons S.M."/>
            <person name="Avila-Pacheco J."/>
            <person name="Jiang X."/>
            <person name="Kearney S.M."/>
            <person name="Perrotta A.R."/>
            <person name="Berdy B."/>
            <person name="Zhao S."/>
            <person name="Lieberman T.D."/>
            <person name="Swanson P.K."/>
            <person name="Smith M."/>
            <person name="Roesemann S."/>
            <person name="Alexander J.E."/>
            <person name="Rich S.A."/>
            <person name="Livny J."/>
            <person name="Vlamakis H."/>
            <person name="Clish C."/>
            <person name="Bullock K."/>
            <person name="Deik A."/>
            <person name="Scott J."/>
            <person name="Pierce K.A."/>
            <person name="Xavier R.J."/>
            <person name="Alm E.J."/>
        </authorList>
    </citation>
    <scope>NUCLEOTIDE SEQUENCE [LARGE SCALE GENOMIC DNA]</scope>
    <source>
        <strain evidence="11 13">BIOML-A3</strain>
    </source>
</reference>
<comment type="subcellular location">
    <subcellularLocation>
        <location evidence="1">Cell membrane</location>
        <topology evidence="1">Multi-pass membrane protein</topology>
    </subcellularLocation>
</comment>
<evidence type="ECO:0000313" key="10">
    <source>
        <dbReference type="EMBL" id="CUM81107.1"/>
    </source>
</evidence>
<proteinExistence type="inferred from homology"/>
<feature type="transmembrane region" description="Helical" evidence="9">
    <location>
        <begin position="262"/>
        <end position="286"/>
    </location>
</feature>
<evidence type="ECO:0000256" key="8">
    <source>
        <dbReference type="SAM" id="MobiDB-lite"/>
    </source>
</evidence>
<reference evidence="10 12" key="1">
    <citation type="submission" date="2015-09" db="EMBL/GenBank/DDBJ databases">
        <authorList>
            <consortium name="Pathogen Informatics"/>
        </authorList>
    </citation>
    <scope>NUCLEOTIDE SEQUENCE [LARGE SCALE GENOMIC DNA]</scope>
    <source>
        <strain evidence="10 12">2789STDY5608891</strain>
    </source>
</reference>
<dbReference type="Pfam" id="PF01594">
    <property type="entry name" value="AI-2E_transport"/>
    <property type="match status" value="1"/>
</dbReference>
<name>A0A173RTN7_EUBRA</name>
<dbReference type="GeneID" id="42786058"/>
<evidence type="ECO:0000256" key="1">
    <source>
        <dbReference type="ARBA" id="ARBA00004651"/>
    </source>
</evidence>
<organism evidence="10 12">
    <name type="scientific">Eubacterium ramulus</name>
    <dbReference type="NCBI Taxonomy" id="39490"/>
    <lineage>
        <taxon>Bacteria</taxon>
        <taxon>Bacillati</taxon>
        <taxon>Bacillota</taxon>
        <taxon>Clostridia</taxon>
        <taxon>Eubacteriales</taxon>
        <taxon>Eubacteriaceae</taxon>
        <taxon>Eubacterium</taxon>
    </lineage>
</organism>
<dbReference type="PANTHER" id="PTHR21716:SF53">
    <property type="entry name" value="PERMEASE PERM-RELATED"/>
    <property type="match status" value="1"/>
</dbReference>
<keyword evidence="5 9" id="KW-0812">Transmembrane</keyword>
<gene>
    <name evidence="10" type="primary">yhhT_1</name>
    <name evidence="10" type="ORF">ERS852448_00585</name>
    <name evidence="11" type="ORF">GKE72_08145</name>
</gene>
<evidence type="ECO:0000313" key="11">
    <source>
        <dbReference type="EMBL" id="MSD16044.1"/>
    </source>
</evidence>
<comment type="similarity">
    <text evidence="2">Belongs to the autoinducer-2 exporter (AI-2E) (TC 2.A.86) family.</text>
</comment>
<dbReference type="Proteomes" id="UP000431304">
    <property type="component" value="Unassembled WGS sequence"/>
</dbReference>
<dbReference type="EMBL" id="WKRA01000011">
    <property type="protein sequence ID" value="MSD16044.1"/>
    <property type="molecule type" value="Genomic_DNA"/>
</dbReference>
<evidence type="ECO:0000256" key="3">
    <source>
        <dbReference type="ARBA" id="ARBA00022448"/>
    </source>
</evidence>
<dbReference type="EMBL" id="CYYA01000003">
    <property type="protein sequence ID" value="CUM81107.1"/>
    <property type="molecule type" value="Genomic_DNA"/>
</dbReference>
<keyword evidence="7 9" id="KW-0472">Membrane</keyword>
<evidence type="ECO:0000313" key="12">
    <source>
        <dbReference type="Proteomes" id="UP000095492"/>
    </source>
</evidence>
<dbReference type="GO" id="GO:0055085">
    <property type="term" value="P:transmembrane transport"/>
    <property type="evidence" value="ECO:0007669"/>
    <property type="project" value="TreeGrafter"/>
</dbReference>
<sequence length="456" mass="51804">MQEETKKEYTATQKQPEKKKVNLDIRPYLAIGLTAILVVMVCIAIFFVVLRFDGLFSGFQEIFQSLQAIIVGLIVAYLLNPIMKWFERFLYKKSRQKSEELTHKQCQKIRAASVAFAMAVFLTIIVVLIWLIIPQLIVCIEDIVLSMNEKVQNLTEWVDRFLKQDSPLAGPLDTFIADASKYLEEWLRKSVLQQSDFIASITTGVYNVVKAIFNVIIGFIVSVYVLMTKEKFIGQLKKIIYAIFRPRYGNVVMEVVRKADEVFGGFFIGKIIDSLIIGCICFASLAILRMPYVALVSVIVGVTNVIPFFGPYIGAIPSAILIFLVDPMKGIYFIIYIIILQQVDGNVIGPKILGNTTGLSPFWVIFAILLFGGSFGVIGMLFGVPIFAVLYYIIKRVVEHVLRKRQLPEQTKEYIELDTVDTVTNQVKMKDPEKEFAEKAEEKESKTKHINFKKKK</sequence>
<dbReference type="Proteomes" id="UP000095492">
    <property type="component" value="Unassembled WGS sequence"/>
</dbReference>
<feature type="transmembrane region" description="Helical" evidence="9">
    <location>
        <begin position="111"/>
        <end position="133"/>
    </location>
</feature>
<keyword evidence="4" id="KW-1003">Cell membrane</keyword>
<accession>A0A173RTN7</accession>
<dbReference type="RefSeq" id="WP_021738561.1">
    <property type="nucleotide sequence ID" value="NZ_CABKSU010000037.1"/>
</dbReference>
<feature type="transmembrane region" description="Helical" evidence="9">
    <location>
        <begin position="361"/>
        <end position="394"/>
    </location>
</feature>
<evidence type="ECO:0000256" key="9">
    <source>
        <dbReference type="SAM" id="Phobius"/>
    </source>
</evidence>
<evidence type="ECO:0000256" key="6">
    <source>
        <dbReference type="ARBA" id="ARBA00022989"/>
    </source>
</evidence>